<dbReference type="GO" id="GO:0005634">
    <property type="term" value="C:nucleus"/>
    <property type="evidence" value="ECO:0007669"/>
    <property type="project" value="TreeGrafter"/>
</dbReference>
<dbReference type="GO" id="GO:0031267">
    <property type="term" value="F:small GTPase binding"/>
    <property type="evidence" value="ECO:0007669"/>
    <property type="project" value="TreeGrafter"/>
</dbReference>
<reference evidence="16" key="1">
    <citation type="submission" date="2023-08" db="EMBL/GenBank/DDBJ databases">
        <authorList>
            <person name="Chen Y."/>
            <person name="Shah S."/>
            <person name="Dougan E. K."/>
            <person name="Thang M."/>
            <person name="Chan C."/>
        </authorList>
    </citation>
    <scope>NUCLEOTIDE SEQUENCE</scope>
</reference>
<name>A0AA36IZG6_9DINO</name>
<keyword evidence="8 12" id="KW-0863">Zinc-finger</keyword>
<evidence type="ECO:0000313" key="16">
    <source>
        <dbReference type="EMBL" id="CAJ1396327.1"/>
    </source>
</evidence>
<evidence type="ECO:0000256" key="4">
    <source>
        <dbReference type="ARBA" id="ARBA00022614"/>
    </source>
</evidence>
<evidence type="ECO:0000256" key="14">
    <source>
        <dbReference type="SAM" id="Phobius"/>
    </source>
</evidence>
<keyword evidence="4" id="KW-0433">Leucine-rich repeat</keyword>
<dbReference type="InterPro" id="IPR027038">
    <property type="entry name" value="RanGap"/>
</dbReference>
<dbReference type="GO" id="GO:0005096">
    <property type="term" value="F:GTPase activator activity"/>
    <property type="evidence" value="ECO:0007669"/>
    <property type="project" value="UniProtKB-KW"/>
</dbReference>
<dbReference type="Pfam" id="PF01594">
    <property type="entry name" value="AI-2E_transport"/>
    <property type="match status" value="1"/>
</dbReference>
<keyword evidence="3" id="KW-0343">GTPase activation</keyword>
<organism evidence="16 17">
    <name type="scientific">Effrenium voratum</name>
    <dbReference type="NCBI Taxonomy" id="2562239"/>
    <lineage>
        <taxon>Eukaryota</taxon>
        <taxon>Sar</taxon>
        <taxon>Alveolata</taxon>
        <taxon>Dinophyceae</taxon>
        <taxon>Suessiales</taxon>
        <taxon>Symbiodiniaceae</taxon>
        <taxon>Effrenium</taxon>
    </lineage>
</organism>
<keyword evidence="11 14" id="KW-0472">Membrane</keyword>
<evidence type="ECO:0000256" key="10">
    <source>
        <dbReference type="ARBA" id="ARBA00022989"/>
    </source>
</evidence>
<keyword evidence="9" id="KW-0862">Zinc</keyword>
<dbReference type="InterPro" id="IPR002893">
    <property type="entry name" value="Znf_MYND"/>
</dbReference>
<dbReference type="GO" id="GO:0048471">
    <property type="term" value="C:perinuclear region of cytoplasm"/>
    <property type="evidence" value="ECO:0007669"/>
    <property type="project" value="TreeGrafter"/>
</dbReference>
<accession>A0AA36IZG6</accession>
<keyword evidence="10 14" id="KW-1133">Transmembrane helix</keyword>
<feature type="transmembrane region" description="Helical" evidence="14">
    <location>
        <begin position="118"/>
        <end position="135"/>
    </location>
</feature>
<feature type="transmembrane region" description="Helical" evidence="14">
    <location>
        <begin position="433"/>
        <end position="461"/>
    </location>
</feature>
<evidence type="ECO:0000256" key="7">
    <source>
        <dbReference type="ARBA" id="ARBA00022737"/>
    </source>
</evidence>
<evidence type="ECO:0000256" key="8">
    <source>
        <dbReference type="ARBA" id="ARBA00022771"/>
    </source>
</evidence>
<dbReference type="PANTHER" id="PTHR24113">
    <property type="entry name" value="RAN GTPASE-ACTIVATING PROTEIN 1"/>
    <property type="match status" value="1"/>
</dbReference>
<evidence type="ECO:0000256" key="11">
    <source>
        <dbReference type="ARBA" id="ARBA00023136"/>
    </source>
</evidence>
<comment type="caution">
    <text evidence="16">The sequence shown here is derived from an EMBL/GenBank/DDBJ whole genome shotgun (WGS) entry which is preliminary data.</text>
</comment>
<dbReference type="InterPro" id="IPR002549">
    <property type="entry name" value="AI-2E-like"/>
</dbReference>
<evidence type="ECO:0000256" key="5">
    <source>
        <dbReference type="ARBA" id="ARBA00022692"/>
    </source>
</evidence>
<dbReference type="PANTHER" id="PTHR24113:SF12">
    <property type="entry name" value="RAN GTPASE-ACTIVATING PROTEIN 1"/>
    <property type="match status" value="1"/>
</dbReference>
<dbReference type="Pfam" id="PF13516">
    <property type="entry name" value="LRR_6"/>
    <property type="match status" value="3"/>
</dbReference>
<dbReference type="Pfam" id="PF01753">
    <property type="entry name" value="zf-MYND"/>
    <property type="match status" value="1"/>
</dbReference>
<evidence type="ECO:0000259" key="15">
    <source>
        <dbReference type="PROSITE" id="PS50865"/>
    </source>
</evidence>
<dbReference type="Gene3D" id="6.10.140.2220">
    <property type="match status" value="1"/>
</dbReference>
<evidence type="ECO:0000256" key="9">
    <source>
        <dbReference type="ARBA" id="ARBA00022833"/>
    </source>
</evidence>
<dbReference type="GO" id="GO:0005829">
    <property type="term" value="C:cytosol"/>
    <property type="evidence" value="ECO:0007669"/>
    <property type="project" value="TreeGrafter"/>
</dbReference>
<evidence type="ECO:0000256" key="13">
    <source>
        <dbReference type="SAM" id="MobiDB-lite"/>
    </source>
</evidence>
<dbReference type="PROSITE" id="PS50865">
    <property type="entry name" value="ZF_MYND_2"/>
    <property type="match status" value="1"/>
</dbReference>
<dbReference type="GO" id="GO:0008270">
    <property type="term" value="F:zinc ion binding"/>
    <property type="evidence" value="ECO:0007669"/>
    <property type="project" value="UniProtKB-KW"/>
</dbReference>
<gene>
    <name evidence="16" type="ORF">EVOR1521_LOCUS20582</name>
</gene>
<protein>
    <recommendedName>
        <fullName evidence="15">MYND-type domain-containing protein</fullName>
    </recommendedName>
</protein>
<dbReference type="Gene3D" id="3.80.10.10">
    <property type="entry name" value="Ribonuclease Inhibitor"/>
    <property type="match status" value="2"/>
</dbReference>
<feature type="transmembrane region" description="Helical" evidence="14">
    <location>
        <begin position="294"/>
        <end position="313"/>
    </location>
</feature>
<dbReference type="Proteomes" id="UP001178507">
    <property type="component" value="Unassembled WGS sequence"/>
</dbReference>
<dbReference type="InterPro" id="IPR001611">
    <property type="entry name" value="Leu-rich_rpt"/>
</dbReference>
<dbReference type="InterPro" id="IPR032675">
    <property type="entry name" value="LRR_dom_sf"/>
</dbReference>
<dbReference type="GO" id="GO:0016020">
    <property type="term" value="C:membrane"/>
    <property type="evidence" value="ECO:0007669"/>
    <property type="project" value="UniProtKB-SubCell"/>
</dbReference>
<keyword evidence="7" id="KW-0677">Repeat</keyword>
<proteinExistence type="inferred from homology"/>
<feature type="region of interest" description="Disordered" evidence="13">
    <location>
        <begin position="1"/>
        <end position="35"/>
    </location>
</feature>
<feature type="transmembrane region" description="Helical" evidence="14">
    <location>
        <begin position="403"/>
        <end position="427"/>
    </location>
</feature>
<comment type="subcellular location">
    <subcellularLocation>
        <location evidence="1">Membrane</location>
        <topology evidence="1">Multi-pass membrane protein</topology>
    </subcellularLocation>
</comment>
<evidence type="ECO:0000256" key="3">
    <source>
        <dbReference type="ARBA" id="ARBA00022468"/>
    </source>
</evidence>
<keyword evidence="6" id="KW-0479">Metal-binding</keyword>
<evidence type="ECO:0000256" key="12">
    <source>
        <dbReference type="PROSITE-ProRule" id="PRU00134"/>
    </source>
</evidence>
<dbReference type="SUPFAM" id="SSF144232">
    <property type="entry name" value="HIT/MYND zinc finger-like"/>
    <property type="match status" value="1"/>
</dbReference>
<dbReference type="EMBL" id="CAUJNA010003227">
    <property type="protein sequence ID" value="CAJ1396327.1"/>
    <property type="molecule type" value="Genomic_DNA"/>
</dbReference>
<comment type="similarity">
    <text evidence="2">Belongs to the autoinducer-2 exporter (AI-2E) (TC 2.A.86) family.</text>
</comment>
<dbReference type="GO" id="GO:0006913">
    <property type="term" value="P:nucleocytoplasmic transport"/>
    <property type="evidence" value="ECO:0007669"/>
    <property type="project" value="TreeGrafter"/>
</dbReference>
<dbReference type="SMART" id="SM00368">
    <property type="entry name" value="LRR_RI"/>
    <property type="match status" value="6"/>
</dbReference>
<keyword evidence="5 14" id="KW-0812">Transmembrane</keyword>
<feature type="transmembrane region" description="Helical" evidence="14">
    <location>
        <begin position="209"/>
        <end position="227"/>
    </location>
</feature>
<feature type="domain" description="MYND-type" evidence="15">
    <location>
        <begin position="523"/>
        <end position="560"/>
    </location>
</feature>
<sequence>MEGLELPRGRSPRERDRADQSLRFAPSPTGDVVEESPGGVLAELPDFRRRAFTEVHAPGLRQRVAERISSELPREPREGPSVMKTVTSQIRGFYLVKFAVSVTACYLTIQLLVTFAEVLLPFIFAVLVMIVLEPLKKFVMRVLCRLAVRLFLLLRLDFCVDGQKMSDMRHPSVDMMEGQPEYGSIPEDSPAEDVSTSRVVMPIPAVKRLLVALSIFYCLALSGRVLWLTARVFFRAADVIAADMAYYRHGAERLKKWVQTYISDLHIEAINYQEVLDDLVAEVEHIGTVVTQSVVYIMIQGVVTFIFLIYMLWSPIKVDGSAMATEVFNSTSRYLKVKCVISAFTGLSIGLLLYGLGLDLPAAFGLMSFLANFLPGIGSPAASVLPCLLAIIDVRRTPTQVAIAFFMQIIVHFFIDFVIEPVIFGISVEIHSVIVILGIWFFYEVWGVPGMLLSVPLLSVVRTGKLRWRRQFGCFTMPLNGEHLEGSDSLTGKVAAPGARICEKHMNVNLGPLRAFRVAMATCAAEGCRAAGTQKCGRCGMGYCSTDCQRRHWPMHKATCQPCQSFCCPRAIQALEEERLRATQPEPPELQRELRRLADPSADVADVSISGLSQQGSCQLLGALRGQRLQLLVLEDCHLDAQAARLLAELPKDSLQALNLAHNQLEVTGLQLLFPGDLRSLRELNLRDNLLGPKAAEIVAQLVLAGPELKVVNLAENFLQEEGAALLAKALQDAGPRALHLDLRGNELRLSGAKSLASVLGSFEALELASNRLGDFGAKALAQKLADNSSLTSIGLAENRIGDEGAKALAESLGASRALKSLELDYNSITDGSCLAQLTCEVTLAGNNLRAFPE</sequence>
<feature type="transmembrane region" description="Helical" evidence="14">
    <location>
        <begin position="93"/>
        <end position="112"/>
    </location>
</feature>
<feature type="transmembrane region" description="Helical" evidence="14">
    <location>
        <begin position="369"/>
        <end position="391"/>
    </location>
</feature>
<evidence type="ECO:0000256" key="2">
    <source>
        <dbReference type="ARBA" id="ARBA00009773"/>
    </source>
</evidence>
<dbReference type="AlphaFoldDB" id="A0AA36IZG6"/>
<keyword evidence="17" id="KW-1185">Reference proteome</keyword>
<evidence type="ECO:0000256" key="1">
    <source>
        <dbReference type="ARBA" id="ARBA00004141"/>
    </source>
</evidence>
<feature type="transmembrane region" description="Helical" evidence="14">
    <location>
        <begin position="334"/>
        <end position="357"/>
    </location>
</feature>
<evidence type="ECO:0000256" key="6">
    <source>
        <dbReference type="ARBA" id="ARBA00022723"/>
    </source>
</evidence>
<feature type="compositionally biased region" description="Basic and acidic residues" evidence="13">
    <location>
        <begin position="1"/>
        <end position="20"/>
    </location>
</feature>
<dbReference type="SUPFAM" id="SSF52047">
    <property type="entry name" value="RNI-like"/>
    <property type="match status" value="1"/>
</dbReference>
<evidence type="ECO:0000313" key="17">
    <source>
        <dbReference type="Proteomes" id="UP001178507"/>
    </source>
</evidence>